<gene>
    <name evidence="1" type="ORF">Lpp123_02649</name>
</gene>
<dbReference type="SUPFAM" id="SSF55961">
    <property type="entry name" value="Bet v1-like"/>
    <property type="match status" value="1"/>
</dbReference>
<accession>A0A829GJX8</accession>
<dbReference type="Pfam" id="PF11687">
    <property type="entry name" value="DUF3284"/>
    <property type="match status" value="1"/>
</dbReference>
<dbReference type="InterPro" id="IPR021701">
    <property type="entry name" value="DUF3284"/>
</dbReference>
<protein>
    <submittedName>
        <fullName evidence="1">Uncharacterized protein</fullName>
    </submittedName>
</protein>
<name>A0A829GJX8_LACPA</name>
<evidence type="ECO:0000313" key="1">
    <source>
        <dbReference type="EMBL" id="EPC57789.1"/>
    </source>
</evidence>
<organism evidence="1 2">
    <name type="scientific">Lacticaseibacillus paracasei subsp. paracasei Lpp123</name>
    <dbReference type="NCBI Taxonomy" id="1256201"/>
    <lineage>
        <taxon>Bacteria</taxon>
        <taxon>Bacillati</taxon>
        <taxon>Bacillota</taxon>
        <taxon>Bacilli</taxon>
        <taxon>Lactobacillales</taxon>
        <taxon>Lactobacillaceae</taxon>
        <taxon>Lacticaseibacillus</taxon>
    </lineage>
</organism>
<dbReference type="Proteomes" id="UP000014316">
    <property type="component" value="Unassembled WGS sequence"/>
</dbReference>
<reference evidence="1 2" key="1">
    <citation type="journal article" date="2013" name="PLoS ONE">
        <title>Lactobacillus paracasei comparative genomics: towards species pan-genome definition and exploitation of diversity.</title>
        <authorList>
            <person name="Smokvina T."/>
            <person name="Wels M."/>
            <person name="Polka J."/>
            <person name="Chervaux C."/>
            <person name="Brisse S."/>
            <person name="Boekhorst J."/>
            <person name="van Hylckama Vlieg J.E."/>
            <person name="Siezen R.J."/>
        </authorList>
    </citation>
    <scope>NUCLEOTIDE SEQUENCE [LARGE SCALE GENOMIC DNA]</scope>
    <source>
        <strain evidence="1 2">Lpp123</strain>
    </source>
</reference>
<feature type="non-terminal residue" evidence="1">
    <location>
        <position position="1"/>
    </location>
</feature>
<evidence type="ECO:0000313" key="2">
    <source>
        <dbReference type="Proteomes" id="UP000014316"/>
    </source>
</evidence>
<sequence>HTGRNFYREVCAGFSYAKKWPNGRQARLQITDMEPNKVYAYTLATPQDDFRVSYRLVPLASGKSRLEYEESLVSKTARGTANNRVSGLLMGWFRKRRFKKMALKMCQS</sequence>
<proteinExistence type="predicted"/>
<dbReference type="AlphaFoldDB" id="A0A829GJX8"/>
<dbReference type="EMBL" id="ANJW01000155">
    <property type="protein sequence ID" value="EPC57789.1"/>
    <property type="molecule type" value="Genomic_DNA"/>
</dbReference>
<comment type="caution">
    <text evidence="1">The sequence shown here is derived from an EMBL/GenBank/DDBJ whole genome shotgun (WGS) entry which is preliminary data.</text>
</comment>